<dbReference type="PANTHER" id="PTHR43301:SF3">
    <property type="entry name" value="ARABINAN ENDO-1,5-ALPHA-L-ARABINOSIDASE A-RELATED"/>
    <property type="match status" value="1"/>
</dbReference>
<dbReference type="CDD" id="cd08983">
    <property type="entry name" value="GH43_Bt3655-like"/>
    <property type="match status" value="1"/>
</dbReference>
<dbReference type="Proteomes" id="UP000070328">
    <property type="component" value="Unassembled WGS sequence"/>
</dbReference>
<sequence length="361" mass="40076">MFIGFNPLLAVGTLASLAILAAGSPTNLGSIISPRHIKRQIACNSQYEGYAFLYFSNRDENIYLAISNGNDALSFTELNNGYPILKSTDGDGGVRDPFIMRSPKGDKFYILATDLCTACGTSWGEAQSFGSRYLEIWESEDLITFSTQRHVLVSPDNYGNTWAPEAYYDEELQTYVVYWASSIYNSTANPKHDPLEYQRMVYATTQDFQTFSEPKIWQDEPPKGRIDSTVIKENNIYYRFTKATIDGCADIVQEKSSNLTAGLAGWDKVASCIGTTAGTKEVEGPSIFKANCQDVNGPRYIMLTDEFGGNGYVPLESYDLASGRWTLRKDFKYPASPRHGTIIPLTAEELSSIKVAYNSSS</sequence>
<keyword evidence="1" id="KW-0732">Signal</keyword>
<organism evidence="2 3">
    <name type="scientific">Colletotrichum simmondsii</name>
    <dbReference type="NCBI Taxonomy" id="703756"/>
    <lineage>
        <taxon>Eukaryota</taxon>
        <taxon>Fungi</taxon>
        <taxon>Dikarya</taxon>
        <taxon>Ascomycota</taxon>
        <taxon>Pezizomycotina</taxon>
        <taxon>Sordariomycetes</taxon>
        <taxon>Hypocreomycetidae</taxon>
        <taxon>Glomerellales</taxon>
        <taxon>Glomerellaceae</taxon>
        <taxon>Colletotrichum</taxon>
        <taxon>Colletotrichum acutatum species complex</taxon>
    </lineage>
</organism>
<dbReference type="SUPFAM" id="SSF75005">
    <property type="entry name" value="Arabinanase/levansucrase/invertase"/>
    <property type="match status" value="1"/>
</dbReference>
<keyword evidence="3" id="KW-1185">Reference proteome</keyword>
<dbReference type="InterPro" id="IPR050727">
    <property type="entry name" value="GH43_arabinanases"/>
</dbReference>
<dbReference type="EMBL" id="JFBX01000760">
    <property type="protein sequence ID" value="KXH28942.1"/>
    <property type="molecule type" value="Genomic_DNA"/>
</dbReference>
<dbReference type="PANTHER" id="PTHR43301">
    <property type="entry name" value="ARABINAN ENDO-1,5-ALPHA-L-ARABINOSIDASE"/>
    <property type="match status" value="1"/>
</dbReference>
<evidence type="ECO:0000313" key="2">
    <source>
        <dbReference type="EMBL" id="KXH28942.1"/>
    </source>
</evidence>
<proteinExistence type="predicted"/>
<evidence type="ECO:0000313" key="3">
    <source>
        <dbReference type="Proteomes" id="UP000070328"/>
    </source>
</evidence>
<feature type="chain" id="PRO_5007801467" description="Arabinosidase" evidence="1">
    <location>
        <begin position="24"/>
        <end position="361"/>
    </location>
</feature>
<name>A0A135RZ47_9PEZI</name>
<reference evidence="2 3" key="1">
    <citation type="submission" date="2014-02" db="EMBL/GenBank/DDBJ databases">
        <title>The genome sequence of Colletotrichum simmondsii CBS122122.</title>
        <authorList>
            <person name="Baroncelli R."/>
            <person name="Thon M.R."/>
        </authorList>
    </citation>
    <scope>NUCLEOTIDE SEQUENCE [LARGE SCALE GENOMIC DNA]</scope>
    <source>
        <strain evidence="2 3">CBS122122</strain>
    </source>
</reference>
<comment type="caution">
    <text evidence="2">The sequence shown here is derived from an EMBL/GenBank/DDBJ whole genome shotgun (WGS) entry which is preliminary data.</text>
</comment>
<evidence type="ECO:0000256" key="1">
    <source>
        <dbReference type="SAM" id="SignalP"/>
    </source>
</evidence>
<evidence type="ECO:0008006" key="4">
    <source>
        <dbReference type="Google" id="ProtNLM"/>
    </source>
</evidence>
<accession>A0A135RZ47</accession>
<dbReference type="OrthoDB" id="19657at2759"/>
<dbReference type="InterPro" id="IPR023296">
    <property type="entry name" value="Glyco_hydro_beta-prop_sf"/>
</dbReference>
<dbReference type="AlphaFoldDB" id="A0A135RZ47"/>
<gene>
    <name evidence="2" type="ORF">CSIM01_13344</name>
</gene>
<protein>
    <recommendedName>
        <fullName evidence="4">Arabinosidase</fullName>
    </recommendedName>
</protein>
<feature type="signal peptide" evidence="1">
    <location>
        <begin position="1"/>
        <end position="23"/>
    </location>
</feature>
<dbReference type="Gene3D" id="2.115.10.20">
    <property type="entry name" value="Glycosyl hydrolase domain, family 43"/>
    <property type="match status" value="1"/>
</dbReference>